<dbReference type="Gene3D" id="3.40.50.300">
    <property type="entry name" value="P-loop containing nucleotide triphosphate hydrolases"/>
    <property type="match status" value="1"/>
</dbReference>
<evidence type="ECO:0000313" key="2">
    <source>
        <dbReference type="Proteomes" id="UP000823989"/>
    </source>
</evidence>
<reference evidence="1" key="1">
    <citation type="journal article" date="2021" name="PeerJ">
        <title>Extensive microbial diversity within the chicken gut microbiome revealed by metagenomics and culture.</title>
        <authorList>
            <person name="Gilroy R."/>
            <person name="Ravi A."/>
            <person name="Getino M."/>
            <person name="Pursley I."/>
            <person name="Horton D.L."/>
            <person name="Alikhan N.F."/>
            <person name="Baker D."/>
            <person name="Gharbi K."/>
            <person name="Hall N."/>
            <person name="Watson M."/>
            <person name="Adriaenssens E.M."/>
            <person name="Foster-Nyarko E."/>
            <person name="Jarju S."/>
            <person name="Secka A."/>
            <person name="Antonio M."/>
            <person name="Oren A."/>
            <person name="Chaudhuri R.R."/>
            <person name="La Ragione R."/>
            <person name="Hildebrand F."/>
            <person name="Pallen M.J."/>
        </authorList>
    </citation>
    <scope>NUCLEOTIDE SEQUENCE</scope>
    <source>
        <strain evidence="1">ChiHjej13B12-752</strain>
    </source>
</reference>
<dbReference type="InterPro" id="IPR051309">
    <property type="entry name" value="ABCF_ATPase"/>
</dbReference>
<dbReference type="Proteomes" id="UP000823989">
    <property type="component" value="Unassembled WGS sequence"/>
</dbReference>
<reference evidence="1" key="2">
    <citation type="submission" date="2021-04" db="EMBL/GenBank/DDBJ databases">
        <authorList>
            <person name="Gilroy R."/>
        </authorList>
    </citation>
    <scope>NUCLEOTIDE SEQUENCE</scope>
    <source>
        <strain evidence="1">ChiHjej13B12-752</strain>
    </source>
</reference>
<dbReference type="AlphaFoldDB" id="A0A9D1U006"/>
<dbReference type="PANTHER" id="PTHR42855">
    <property type="entry name" value="ABC TRANSPORTER ATP-BINDING SUBUNIT"/>
    <property type="match status" value="1"/>
</dbReference>
<gene>
    <name evidence="1" type="ORF">H9891_06120</name>
</gene>
<dbReference type="SUPFAM" id="SSF52540">
    <property type="entry name" value="P-loop containing nucleoside triphosphate hydrolases"/>
    <property type="match status" value="1"/>
</dbReference>
<accession>A0A9D1U006</accession>
<evidence type="ECO:0000313" key="1">
    <source>
        <dbReference type="EMBL" id="HIW12722.1"/>
    </source>
</evidence>
<proteinExistence type="predicted"/>
<dbReference type="EMBL" id="DXHR01000020">
    <property type="protein sequence ID" value="HIW12722.1"/>
    <property type="molecule type" value="Genomic_DNA"/>
</dbReference>
<dbReference type="PANTHER" id="PTHR42855:SF1">
    <property type="entry name" value="ABC TRANSPORTER DOMAIN-CONTAINING PROTEIN"/>
    <property type="match status" value="1"/>
</dbReference>
<comment type="caution">
    <text evidence="1">The sequence shown here is derived from an EMBL/GenBank/DDBJ whole genome shotgun (WGS) entry which is preliminary data.</text>
</comment>
<name>A0A9D1U006_9STAP</name>
<dbReference type="InterPro" id="IPR027417">
    <property type="entry name" value="P-loop_NTPase"/>
</dbReference>
<protein>
    <recommendedName>
        <fullName evidence="3">ABC transporter ATP-binding protein</fullName>
    </recommendedName>
</protein>
<evidence type="ECO:0008006" key="3">
    <source>
        <dbReference type="Google" id="ProtNLM"/>
    </source>
</evidence>
<organism evidence="1 2">
    <name type="scientific">Candidatus Salinicoccus stercoripullorum</name>
    <dbReference type="NCBI Taxonomy" id="2838756"/>
    <lineage>
        <taxon>Bacteria</taxon>
        <taxon>Bacillati</taxon>
        <taxon>Bacillota</taxon>
        <taxon>Bacilli</taxon>
        <taxon>Bacillales</taxon>
        <taxon>Staphylococcaceae</taxon>
        <taxon>Salinicoccus</taxon>
    </lineage>
</organism>
<sequence>MNELSVKLKDIDVIFGNKDVLKIDELDAAVDDSFNFELLSRLHVPDNTNLSEETRVSLALMFVRPSNIIILDEPTNFIDLDTIEALETFIRVYRGTIILTSHDKYFVEWTSDLVYEIRNGKLDRME</sequence>